<keyword evidence="4 7" id="KW-0812">Transmembrane</keyword>
<dbReference type="SUPFAM" id="SSF81338">
    <property type="entry name" value="Aquaporin-like"/>
    <property type="match status" value="1"/>
</dbReference>
<feature type="transmembrane region" description="Helical" evidence="9">
    <location>
        <begin position="226"/>
        <end position="247"/>
    </location>
</feature>
<evidence type="ECO:0000256" key="2">
    <source>
        <dbReference type="ARBA" id="ARBA00006175"/>
    </source>
</evidence>
<accession>A0A2R5FZW5</accession>
<dbReference type="OrthoDB" id="3222at2759"/>
<name>A0A2R5FZW5_9STRA</name>
<feature type="compositionally biased region" description="Low complexity" evidence="8">
    <location>
        <begin position="1"/>
        <end position="15"/>
    </location>
</feature>
<dbReference type="Pfam" id="PF00230">
    <property type="entry name" value="MIP"/>
    <property type="match status" value="1"/>
</dbReference>
<organism evidence="10 11">
    <name type="scientific">Hondaea fermentalgiana</name>
    <dbReference type="NCBI Taxonomy" id="2315210"/>
    <lineage>
        <taxon>Eukaryota</taxon>
        <taxon>Sar</taxon>
        <taxon>Stramenopiles</taxon>
        <taxon>Bigyra</taxon>
        <taxon>Labyrinthulomycetes</taxon>
        <taxon>Thraustochytrida</taxon>
        <taxon>Thraustochytriidae</taxon>
        <taxon>Hondaea</taxon>
    </lineage>
</organism>
<feature type="transmembrane region" description="Helical" evidence="9">
    <location>
        <begin position="77"/>
        <end position="100"/>
    </location>
</feature>
<protein>
    <submittedName>
        <fullName evidence="10">Aquaporin-9</fullName>
    </submittedName>
</protein>
<comment type="subcellular location">
    <subcellularLocation>
        <location evidence="1">Membrane</location>
        <topology evidence="1">Multi-pass membrane protein</topology>
    </subcellularLocation>
</comment>
<dbReference type="Proteomes" id="UP000241890">
    <property type="component" value="Unassembled WGS sequence"/>
</dbReference>
<proteinExistence type="inferred from homology"/>
<evidence type="ECO:0000256" key="1">
    <source>
        <dbReference type="ARBA" id="ARBA00004141"/>
    </source>
</evidence>
<feature type="transmembrane region" description="Helical" evidence="9">
    <location>
        <begin position="155"/>
        <end position="176"/>
    </location>
</feature>
<evidence type="ECO:0000313" key="10">
    <source>
        <dbReference type="EMBL" id="GBG24280.1"/>
    </source>
</evidence>
<dbReference type="PANTHER" id="PTHR43829">
    <property type="entry name" value="AQUAPORIN OR AQUAGLYCEROPORIN RELATED"/>
    <property type="match status" value="1"/>
</dbReference>
<dbReference type="EMBL" id="BEYU01000005">
    <property type="protein sequence ID" value="GBG24280.1"/>
    <property type="molecule type" value="Genomic_DNA"/>
</dbReference>
<dbReference type="PRINTS" id="PR00783">
    <property type="entry name" value="MINTRINSICP"/>
</dbReference>
<dbReference type="Gene3D" id="1.20.1080.10">
    <property type="entry name" value="Glycerol uptake facilitator protein"/>
    <property type="match status" value="1"/>
</dbReference>
<feature type="transmembrane region" description="Helical" evidence="9">
    <location>
        <begin position="112"/>
        <end position="143"/>
    </location>
</feature>
<reference evidence="10 11" key="1">
    <citation type="submission" date="2017-12" db="EMBL/GenBank/DDBJ databases">
        <title>Sequencing, de novo assembly and annotation of complete genome of a new Thraustochytrid species, strain FCC1311.</title>
        <authorList>
            <person name="Sedici K."/>
            <person name="Godart F."/>
            <person name="Aiese Cigliano R."/>
            <person name="Sanseverino W."/>
            <person name="Barakat M."/>
            <person name="Ortet P."/>
            <person name="Marechal E."/>
            <person name="Cagnac O."/>
            <person name="Amato A."/>
        </authorList>
    </citation>
    <scope>NUCLEOTIDE SEQUENCE [LARGE SCALE GENOMIC DNA]</scope>
</reference>
<feature type="transmembrane region" description="Helical" evidence="9">
    <location>
        <begin position="313"/>
        <end position="335"/>
    </location>
</feature>
<comment type="similarity">
    <text evidence="2 7">Belongs to the MIP/aquaporin (TC 1.A.8) family.</text>
</comment>
<keyword evidence="11" id="KW-1185">Reference proteome</keyword>
<dbReference type="PROSITE" id="PS00221">
    <property type="entry name" value="MIP"/>
    <property type="match status" value="1"/>
</dbReference>
<dbReference type="PANTHER" id="PTHR43829:SF9">
    <property type="entry name" value="AQUAPORIN-9"/>
    <property type="match status" value="1"/>
</dbReference>
<dbReference type="GO" id="GO:0015254">
    <property type="term" value="F:glycerol channel activity"/>
    <property type="evidence" value="ECO:0007669"/>
    <property type="project" value="TreeGrafter"/>
</dbReference>
<evidence type="ECO:0000256" key="9">
    <source>
        <dbReference type="SAM" id="Phobius"/>
    </source>
</evidence>
<dbReference type="InterPro" id="IPR022357">
    <property type="entry name" value="MIP_CS"/>
</dbReference>
<dbReference type="InterPro" id="IPR023271">
    <property type="entry name" value="Aquaporin-like"/>
</dbReference>
<evidence type="ECO:0000256" key="6">
    <source>
        <dbReference type="ARBA" id="ARBA00023136"/>
    </source>
</evidence>
<dbReference type="AlphaFoldDB" id="A0A2R5FZW5"/>
<evidence type="ECO:0000256" key="4">
    <source>
        <dbReference type="ARBA" id="ARBA00022692"/>
    </source>
</evidence>
<sequence length="339" mass="36047">MIDEQTQAGQGQQGAHVTPEAPEAVSMHIQANEKEVQSTKSSPATLQERYAAFIVGLRDDPTESPDEMRKPTFIRELIAEIIGCFFLIFFGCGMNASATLFGATAGLFQVGIIWGLTVTFAIWTTASVSGAHINPAVTFALALFRPDGFPAWKILPYWAAQLVGCILGAAVVLLLMSTSLEAFEETKGIVRGELGSELSASFLSMYFPNPGFVSADANWSTEHVNAAGSFGCEVLGTAILMFAVCSFNDARNQMRLSPGAAAFGVGMTIMLNVCIFAALNQACYNPARDLGPRIVAYGAGWGDIAFPGPKGGWWTYTIGPLVGAPIGAAIHDFVLMRGL</sequence>
<gene>
    <name evidence="10" type="ORF">FCC1311_004982</name>
</gene>
<dbReference type="InParanoid" id="A0A2R5FZW5"/>
<dbReference type="InterPro" id="IPR050363">
    <property type="entry name" value="MIP/Aquaporin"/>
</dbReference>
<keyword evidence="5 9" id="KW-1133">Transmembrane helix</keyword>
<evidence type="ECO:0000256" key="7">
    <source>
        <dbReference type="RuleBase" id="RU000477"/>
    </source>
</evidence>
<dbReference type="InterPro" id="IPR000425">
    <property type="entry name" value="MIP"/>
</dbReference>
<evidence type="ECO:0000256" key="3">
    <source>
        <dbReference type="ARBA" id="ARBA00022448"/>
    </source>
</evidence>
<dbReference type="GO" id="GO:0015250">
    <property type="term" value="F:water channel activity"/>
    <property type="evidence" value="ECO:0007669"/>
    <property type="project" value="TreeGrafter"/>
</dbReference>
<keyword evidence="6 9" id="KW-0472">Membrane</keyword>
<evidence type="ECO:0000256" key="5">
    <source>
        <dbReference type="ARBA" id="ARBA00022989"/>
    </source>
</evidence>
<keyword evidence="3 7" id="KW-0813">Transport</keyword>
<feature type="region of interest" description="Disordered" evidence="8">
    <location>
        <begin position="1"/>
        <end position="22"/>
    </location>
</feature>
<comment type="caution">
    <text evidence="10">The sequence shown here is derived from an EMBL/GenBank/DDBJ whole genome shotgun (WGS) entry which is preliminary data.</text>
</comment>
<evidence type="ECO:0000256" key="8">
    <source>
        <dbReference type="SAM" id="MobiDB-lite"/>
    </source>
</evidence>
<evidence type="ECO:0000313" key="11">
    <source>
        <dbReference type="Proteomes" id="UP000241890"/>
    </source>
</evidence>
<feature type="transmembrane region" description="Helical" evidence="9">
    <location>
        <begin position="259"/>
        <end position="279"/>
    </location>
</feature>
<dbReference type="GO" id="GO:0005886">
    <property type="term" value="C:plasma membrane"/>
    <property type="evidence" value="ECO:0007669"/>
    <property type="project" value="TreeGrafter"/>
</dbReference>